<feature type="region of interest" description="Disordered" evidence="1">
    <location>
        <begin position="19"/>
        <end position="44"/>
    </location>
</feature>
<reference evidence="2 3" key="1">
    <citation type="submission" date="2019-12" db="EMBL/GenBank/DDBJ databases">
        <authorList>
            <person name="Scholz U."/>
            <person name="Mascher M."/>
            <person name="Fiebig A."/>
        </authorList>
    </citation>
    <scope>NUCLEOTIDE SEQUENCE</scope>
</reference>
<evidence type="ECO:0000256" key="1">
    <source>
        <dbReference type="SAM" id="MobiDB-lite"/>
    </source>
</evidence>
<dbReference type="Proteomes" id="UP001189122">
    <property type="component" value="Unassembled WGS sequence"/>
</dbReference>
<dbReference type="AlphaFoldDB" id="A0A7I8IY88"/>
<organism evidence="2">
    <name type="scientific">Spirodela intermedia</name>
    <name type="common">Intermediate duckweed</name>
    <dbReference type="NCBI Taxonomy" id="51605"/>
    <lineage>
        <taxon>Eukaryota</taxon>
        <taxon>Viridiplantae</taxon>
        <taxon>Streptophyta</taxon>
        <taxon>Embryophyta</taxon>
        <taxon>Tracheophyta</taxon>
        <taxon>Spermatophyta</taxon>
        <taxon>Magnoliopsida</taxon>
        <taxon>Liliopsida</taxon>
        <taxon>Araceae</taxon>
        <taxon>Lemnoideae</taxon>
        <taxon>Spirodela</taxon>
    </lineage>
</organism>
<protein>
    <submittedName>
        <fullName evidence="2">Uncharacterized protein</fullName>
    </submittedName>
</protein>
<name>A0A7I8IY88_SPIIN</name>
<gene>
    <name evidence="2" type="ORF">SI7747_07009057</name>
</gene>
<accession>A0A7I8IY88</accession>
<dbReference type="EMBL" id="CACRZD030000007">
    <property type="protein sequence ID" value="CAA6662672.1"/>
    <property type="molecule type" value="Genomic_DNA"/>
</dbReference>
<proteinExistence type="predicted"/>
<dbReference type="EMBL" id="LR743594">
    <property type="protein sequence ID" value="CAA2623109.1"/>
    <property type="molecule type" value="Genomic_DNA"/>
</dbReference>
<keyword evidence="3" id="KW-1185">Reference proteome</keyword>
<sequence>MRSEVSSLTFNHASLLRFFPGTGKARGGRRSSGLEGFPPPPEPPWFVVPPSPPENVPSVKLWPSENQTEGLGGGGAAGVPLSLRMVQMKNRLAVAAPPRWSERSQPAAAEDPAGRAVSALVYMIGELQRSVLAGRDGGAVDESVLDRVSRDRRDSFLPNLVVSLLVLLANYVAFSAESNSLHGGATTSTSASTAAPAYDTNDVDKLSQDQNSLLELEGQMLASTSETIGLRGYLNWFDIGIKEGNLDPMQHEDEETCADRRRRVYERAIAEGEATSLILCNYAQFLCTVANDHDR</sequence>
<evidence type="ECO:0000313" key="3">
    <source>
        <dbReference type="Proteomes" id="UP001189122"/>
    </source>
</evidence>
<evidence type="ECO:0000313" key="2">
    <source>
        <dbReference type="EMBL" id="CAA2623109.1"/>
    </source>
</evidence>